<proteinExistence type="predicted"/>
<keyword evidence="3" id="KW-0732">Signal</keyword>
<feature type="chain" id="PRO_5035738596" description="TNFR-Cys domain-containing protein" evidence="3">
    <location>
        <begin position="21"/>
        <end position="329"/>
    </location>
</feature>
<sequence>MFKLVYLISIIWDFCNIVNSLNETDEGVCTKCNGNYNLTCCCYNYELINGSCVVCQTGFINRNGGNSCIPCADNSYGKQCLIPCNCEFYQRCDHVHGCLNETITTEPIQTTAPERIWSTVKKKFTTSMSFSNVYTRIQNITPPKESTGLLQREIVIYSLVIGGILVTLGLTSLVRKYRKKNQGKATKPGIPNKDQSDSLRQTRSHVDSASSDSSSFRGSEKVVNRSYLSLHESDQNQNSDEFDKDDDATSYLHPYHSIDEDWKEKTHQYDVTHTPKRDTDDSSDSSTQMITDGYLNPYQPLNEDWKQSSHSYEVPVTIHKCQGVHFHPS</sequence>
<keyword evidence="2" id="KW-0472">Membrane</keyword>
<accession>A0A8S3RLL0</accession>
<keyword evidence="2" id="KW-1133">Transmembrane helix</keyword>
<evidence type="ECO:0000313" key="5">
    <source>
        <dbReference type="Proteomes" id="UP000683360"/>
    </source>
</evidence>
<keyword evidence="2" id="KW-0812">Transmembrane</keyword>
<dbReference type="EMBL" id="CAJPWZ010001218">
    <property type="protein sequence ID" value="CAG2210042.1"/>
    <property type="molecule type" value="Genomic_DNA"/>
</dbReference>
<feature type="compositionally biased region" description="Low complexity" evidence="1">
    <location>
        <begin position="207"/>
        <end position="217"/>
    </location>
</feature>
<feature type="transmembrane region" description="Helical" evidence="2">
    <location>
        <begin position="154"/>
        <end position="174"/>
    </location>
</feature>
<evidence type="ECO:0000256" key="2">
    <source>
        <dbReference type="SAM" id="Phobius"/>
    </source>
</evidence>
<feature type="signal peptide" evidence="3">
    <location>
        <begin position="1"/>
        <end position="20"/>
    </location>
</feature>
<protein>
    <recommendedName>
        <fullName evidence="6">TNFR-Cys domain-containing protein</fullName>
    </recommendedName>
</protein>
<reference evidence="4" key="1">
    <citation type="submission" date="2021-03" db="EMBL/GenBank/DDBJ databases">
        <authorList>
            <person name="Bekaert M."/>
        </authorList>
    </citation>
    <scope>NUCLEOTIDE SEQUENCE</scope>
</reference>
<name>A0A8S3RLL0_MYTED</name>
<comment type="caution">
    <text evidence="4">The sequence shown here is derived from an EMBL/GenBank/DDBJ whole genome shotgun (WGS) entry which is preliminary data.</text>
</comment>
<keyword evidence="5" id="KW-1185">Reference proteome</keyword>
<evidence type="ECO:0008006" key="6">
    <source>
        <dbReference type="Google" id="ProtNLM"/>
    </source>
</evidence>
<evidence type="ECO:0000313" key="4">
    <source>
        <dbReference type="EMBL" id="CAG2210042.1"/>
    </source>
</evidence>
<evidence type="ECO:0000256" key="1">
    <source>
        <dbReference type="SAM" id="MobiDB-lite"/>
    </source>
</evidence>
<dbReference type="Proteomes" id="UP000683360">
    <property type="component" value="Unassembled WGS sequence"/>
</dbReference>
<feature type="compositionally biased region" description="Basic and acidic residues" evidence="1">
    <location>
        <begin position="266"/>
        <end position="280"/>
    </location>
</feature>
<feature type="region of interest" description="Disordered" evidence="1">
    <location>
        <begin position="266"/>
        <end position="292"/>
    </location>
</feature>
<feature type="region of interest" description="Disordered" evidence="1">
    <location>
        <begin position="231"/>
        <end position="250"/>
    </location>
</feature>
<organism evidence="4 5">
    <name type="scientific">Mytilus edulis</name>
    <name type="common">Blue mussel</name>
    <dbReference type="NCBI Taxonomy" id="6550"/>
    <lineage>
        <taxon>Eukaryota</taxon>
        <taxon>Metazoa</taxon>
        <taxon>Spiralia</taxon>
        <taxon>Lophotrochozoa</taxon>
        <taxon>Mollusca</taxon>
        <taxon>Bivalvia</taxon>
        <taxon>Autobranchia</taxon>
        <taxon>Pteriomorphia</taxon>
        <taxon>Mytilida</taxon>
        <taxon>Mytiloidea</taxon>
        <taxon>Mytilidae</taxon>
        <taxon>Mytilinae</taxon>
        <taxon>Mytilus</taxon>
    </lineage>
</organism>
<dbReference type="AlphaFoldDB" id="A0A8S3RLL0"/>
<gene>
    <name evidence="4" type="ORF">MEDL_24102</name>
</gene>
<feature type="region of interest" description="Disordered" evidence="1">
    <location>
        <begin position="180"/>
        <end position="220"/>
    </location>
</feature>
<evidence type="ECO:0000256" key="3">
    <source>
        <dbReference type="SAM" id="SignalP"/>
    </source>
</evidence>